<proteinExistence type="inferred from homology"/>
<evidence type="ECO:0000256" key="2">
    <source>
        <dbReference type="ARBA" id="ARBA00022714"/>
    </source>
</evidence>
<dbReference type="GO" id="GO:0046872">
    <property type="term" value="F:metal ion binding"/>
    <property type="evidence" value="ECO:0007669"/>
    <property type="project" value="UniProtKB-KW"/>
</dbReference>
<evidence type="ECO:0000256" key="1">
    <source>
        <dbReference type="ARBA" id="ARBA00010643"/>
    </source>
</evidence>
<keyword evidence="5 10" id="KW-0408">Iron</keyword>
<dbReference type="SUPFAM" id="SSF52833">
    <property type="entry name" value="Thioredoxin-like"/>
    <property type="match status" value="1"/>
</dbReference>
<keyword evidence="7" id="KW-0520">NAD</keyword>
<evidence type="ECO:0000256" key="9">
    <source>
        <dbReference type="ARBA" id="ARBA00047712"/>
    </source>
</evidence>
<keyword evidence="3 10" id="KW-0479">Metal-binding</keyword>
<dbReference type="PIRSF" id="PIRSF000216">
    <property type="entry name" value="NADH_DH_24kDa"/>
    <property type="match status" value="1"/>
</dbReference>
<dbReference type="GO" id="GO:0031090">
    <property type="term" value="C:organelle membrane"/>
    <property type="evidence" value="ECO:0007669"/>
    <property type="project" value="UniProtKB-ARBA"/>
</dbReference>
<dbReference type="GO" id="GO:0098662">
    <property type="term" value="P:inorganic cation transmembrane transport"/>
    <property type="evidence" value="ECO:0007669"/>
    <property type="project" value="UniProtKB-ARBA"/>
</dbReference>
<organism evidence="13 15">
    <name type="scientific">Novacetimonas hansenii</name>
    <name type="common">Komagataeibacter hansenii</name>
    <dbReference type="NCBI Taxonomy" id="436"/>
    <lineage>
        <taxon>Bacteria</taxon>
        <taxon>Pseudomonadati</taxon>
        <taxon>Pseudomonadota</taxon>
        <taxon>Alphaproteobacteria</taxon>
        <taxon>Acetobacterales</taxon>
        <taxon>Acetobacteraceae</taxon>
        <taxon>Novacetimonas</taxon>
    </lineage>
</organism>
<dbReference type="GO" id="GO:0008324">
    <property type="term" value="F:monoatomic cation transmembrane transporter activity"/>
    <property type="evidence" value="ECO:0007669"/>
    <property type="project" value="UniProtKB-ARBA"/>
</dbReference>
<dbReference type="Gene3D" id="1.10.10.1590">
    <property type="entry name" value="NADH-quinone oxidoreductase subunit E"/>
    <property type="match status" value="1"/>
</dbReference>
<feature type="binding site" evidence="10">
    <location>
        <position position="146"/>
    </location>
    <ligand>
        <name>[2Fe-2S] cluster</name>
        <dbReference type="ChEBI" id="CHEBI:190135"/>
    </ligand>
</feature>
<comment type="cofactor">
    <cofactor evidence="10">
        <name>[2Fe-2S] cluster</name>
        <dbReference type="ChEBI" id="CHEBI:190135"/>
    </cofactor>
    <text evidence="10">Binds 1 [2Fe-2S] cluster.</text>
</comment>
<keyword evidence="14" id="KW-1185">Reference proteome</keyword>
<dbReference type="Gene3D" id="3.40.30.10">
    <property type="entry name" value="Glutaredoxin"/>
    <property type="match status" value="1"/>
</dbReference>
<keyword evidence="2 10" id="KW-0001">2Fe-2S</keyword>
<evidence type="ECO:0000256" key="8">
    <source>
        <dbReference type="ARBA" id="ARBA00034078"/>
    </source>
</evidence>
<comment type="similarity">
    <text evidence="1">Belongs to the complex I 24 kDa subunit family.</text>
</comment>
<comment type="caution">
    <text evidence="13">The sequence shown here is derived from an EMBL/GenBank/DDBJ whole genome shotgun (WGS) entry which is preliminary data.</text>
</comment>
<dbReference type="AlphaFoldDB" id="A0AAW5ES14"/>
<evidence type="ECO:0000256" key="4">
    <source>
        <dbReference type="ARBA" id="ARBA00022967"/>
    </source>
</evidence>
<dbReference type="InterPro" id="IPR041921">
    <property type="entry name" value="NuoE_N"/>
</dbReference>
<feature type="binding site" evidence="10">
    <location>
        <position position="104"/>
    </location>
    <ligand>
        <name>[2Fe-2S] cluster</name>
        <dbReference type="ChEBI" id="CHEBI:190135"/>
    </ligand>
</feature>
<name>A0AAW5ES14_NOVHA</name>
<dbReference type="PROSITE" id="PS01099">
    <property type="entry name" value="COMPLEX1_24K"/>
    <property type="match status" value="1"/>
</dbReference>
<evidence type="ECO:0000313" key="15">
    <source>
        <dbReference type="Proteomes" id="UP001202887"/>
    </source>
</evidence>
<dbReference type="Proteomes" id="UP001202887">
    <property type="component" value="Unassembled WGS sequence"/>
</dbReference>
<comment type="catalytic activity">
    <reaction evidence="9">
        <text>a quinone + NADH + 5 H(+)(in) = a quinol + NAD(+) + 4 H(+)(out)</text>
        <dbReference type="Rhea" id="RHEA:57888"/>
        <dbReference type="ChEBI" id="CHEBI:15378"/>
        <dbReference type="ChEBI" id="CHEBI:24646"/>
        <dbReference type="ChEBI" id="CHEBI:57540"/>
        <dbReference type="ChEBI" id="CHEBI:57945"/>
        <dbReference type="ChEBI" id="CHEBI:132124"/>
    </reaction>
</comment>
<dbReference type="InterPro" id="IPR002023">
    <property type="entry name" value="NuoE-like"/>
</dbReference>
<reference evidence="13" key="2">
    <citation type="journal article" date="2021" name="Polymers (Basel)">
        <title>Highly Stretchable Bacterial Cellulose Produced by Komagataeibacter hansenii SI1.</title>
        <authorList>
            <person name="Cielecka I."/>
            <person name="Ryngajllo M."/>
            <person name="Maniukiewicz W."/>
            <person name="Bielecki S."/>
        </authorList>
    </citation>
    <scope>NUCLEOTIDE SEQUENCE</scope>
    <source>
        <strain evidence="13">SI1</strain>
    </source>
</reference>
<dbReference type="GO" id="GO:0022890">
    <property type="term" value="F:inorganic cation transmembrane transporter activity"/>
    <property type="evidence" value="ECO:0007669"/>
    <property type="project" value="UniProtKB-ARBA"/>
</dbReference>
<feature type="binding site" evidence="10">
    <location>
        <position position="109"/>
    </location>
    <ligand>
        <name>[2Fe-2S] cluster</name>
        <dbReference type="ChEBI" id="CHEBI:190135"/>
    </ligand>
</feature>
<protein>
    <submittedName>
        <fullName evidence="13">NAD(P)H-dependent oxidoreductase subunit E</fullName>
    </submittedName>
    <submittedName>
        <fullName evidence="12">NADH dehydrogenase</fullName>
    </submittedName>
</protein>
<evidence type="ECO:0000256" key="3">
    <source>
        <dbReference type="ARBA" id="ARBA00022723"/>
    </source>
</evidence>
<dbReference type="NCBIfam" id="TIGR01958">
    <property type="entry name" value="nuoE_fam"/>
    <property type="match status" value="1"/>
</dbReference>
<dbReference type="GO" id="GO:1902494">
    <property type="term" value="C:catalytic complex"/>
    <property type="evidence" value="ECO:0007669"/>
    <property type="project" value="UniProtKB-ARBA"/>
</dbReference>
<reference evidence="13" key="3">
    <citation type="submission" date="2022-03" db="EMBL/GenBank/DDBJ databases">
        <authorList>
            <person name="Ryngajllo M."/>
            <person name="Jacek P."/>
            <person name="Kubiak K."/>
        </authorList>
    </citation>
    <scope>NUCLEOTIDE SEQUENCE</scope>
    <source>
        <strain evidence="13">SI1</strain>
    </source>
</reference>
<feature type="region of interest" description="Disordered" evidence="11">
    <location>
        <begin position="180"/>
        <end position="219"/>
    </location>
</feature>
<dbReference type="GeneID" id="61367007"/>
<dbReference type="GO" id="GO:0051537">
    <property type="term" value="F:2 iron, 2 sulfur cluster binding"/>
    <property type="evidence" value="ECO:0007669"/>
    <property type="project" value="UniProtKB-KW"/>
</dbReference>
<evidence type="ECO:0000256" key="5">
    <source>
        <dbReference type="ARBA" id="ARBA00023004"/>
    </source>
</evidence>
<dbReference type="EMBL" id="BJNN01000028">
    <property type="protein sequence ID" value="GEC62504.1"/>
    <property type="molecule type" value="Genomic_DNA"/>
</dbReference>
<feature type="binding site" evidence="10">
    <location>
        <position position="150"/>
    </location>
    <ligand>
        <name>[2Fe-2S] cluster</name>
        <dbReference type="ChEBI" id="CHEBI:190135"/>
    </ligand>
</feature>
<dbReference type="PANTHER" id="PTHR10371:SF3">
    <property type="entry name" value="NADH DEHYDROGENASE [UBIQUINONE] FLAVOPROTEIN 2, MITOCHONDRIAL"/>
    <property type="match status" value="1"/>
</dbReference>
<evidence type="ECO:0000256" key="6">
    <source>
        <dbReference type="ARBA" id="ARBA00023014"/>
    </source>
</evidence>
<evidence type="ECO:0000313" key="13">
    <source>
        <dbReference type="EMBL" id="MCJ8353547.1"/>
    </source>
</evidence>
<dbReference type="GO" id="GO:0031967">
    <property type="term" value="C:organelle envelope"/>
    <property type="evidence" value="ECO:0007669"/>
    <property type="project" value="UniProtKB-ARBA"/>
</dbReference>
<evidence type="ECO:0000313" key="14">
    <source>
        <dbReference type="Proteomes" id="UP000319478"/>
    </source>
</evidence>
<dbReference type="CDD" id="cd03064">
    <property type="entry name" value="TRX_Fd_NuoE"/>
    <property type="match status" value="1"/>
</dbReference>
<gene>
    <name evidence="12" type="ORF">GHA01_03530</name>
    <name evidence="13" type="ORF">K1W68_06020</name>
</gene>
<accession>A0AAW5ES14</accession>
<evidence type="ECO:0000256" key="11">
    <source>
        <dbReference type="SAM" id="MobiDB-lite"/>
    </source>
</evidence>
<dbReference type="Pfam" id="PF01257">
    <property type="entry name" value="2Fe-2S_thioredx"/>
    <property type="match status" value="1"/>
</dbReference>
<keyword evidence="4" id="KW-1278">Translocase</keyword>
<dbReference type="PANTHER" id="PTHR10371">
    <property type="entry name" value="NADH DEHYDROGENASE UBIQUINONE FLAVOPROTEIN 2, MITOCHONDRIAL"/>
    <property type="match status" value="1"/>
</dbReference>
<evidence type="ECO:0000313" key="12">
    <source>
        <dbReference type="EMBL" id="GEC62504.1"/>
    </source>
</evidence>
<dbReference type="EMBL" id="JAIBCX010000011">
    <property type="protein sequence ID" value="MCJ8353547.1"/>
    <property type="molecule type" value="Genomic_DNA"/>
</dbReference>
<dbReference type="FunFam" id="3.40.30.10:FF:000022">
    <property type="entry name" value="NADH dehydrogenase flavoprotein 2, mitochondrial"/>
    <property type="match status" value="1"/>
</dbReference>
<comment type="cofactor">
    <cofactor evidence="8">
        <name>[2Fe-2S] cluster</name>
        <dbReference type="ChEBI" id="CHEBI:190135"/>
    </cofactor>
</comment>
<dbReference type="Proteomes" id="UP000319478">
    <property type="component" value="Unassembled WGS sequence"/>
</dbReference>
<dbReference type="RefSeq" id="WP_003620731.1">
    <property type="nucleotide sequence ID" value="NZ_BJNN01000028.1"/>
</dbReference>
<dbReference type="FunFam" id="1.10.10.1590:FF:000001">
    <property type="entry name" value="NADH-quinone oxidoreductase subunit E"/>
    <property type="match status" value="1"/>
</dbReference>
<dbReference type="InterPro" id="IPR042128">
    <property type="entry name" value="NuoE_dom"/>
</dbReference>
<sequence length="219" mass="23524">MSAQSNIPHDAEPAAFAFDAESERQIAQILAKYPPERKASGVIPLLYVVQKQMGRLTGSAWVPRVAMDAVAHRLEMAPIRVYEVATFYLMFNTKPIGKYHLQVCTTTSCWLRGSDDVTAACKAATGIDAFGGTSADGMFTMTEVECLGACANAPILQVDDDYYEDMDGPRTTELIAALRRGERPKAGPTIDRMDSAPVGGRKTLLDSAAGQGTGTQDNG</sequence>
<dbReference type="GO" id="GO:0098796">
    <property type="term" value="C:membrane protein complex"/>
    <property type="evidence" value="ECO:0007669"/>
    <property type="project" value="UniProtKB-ARBA"/>
</dbReference>
<evidence type="ECO:0000256" key="7">
    <source>
        <dbReference type="ARBA" id="ARBA00023027"/>
    </source>
</evidence>
<dbReference type="InterPro" id="IPR036249">
    <property type="entry name" value="Thioredoxin-like_sf"/>
</dbReference>
<dbReference type="GO" id="GO:0003954">
    <property type="term" value="F:NADH dehydrogenase activity"/>
    <property type="evidence" value="ECO:0007669"/>
    <property type="project" value="TreeGrafter"/>
</dbReference>
<keyword evidence="6 10" id="KW-0411">Iron-sulfur</keyword>
<dbReference type="GO" id="GO:0022804">
    <property type="term" value="F:active transmembrane transporter activity"/>
    <property type="evidence" value="ECO:0007669"/>
    <property type="project" value="UniProtKB-ARBA"/>
</dbReference>
<evidence type="ECO:0000256" key="10">
    <source>
        <dbReference type="PIRSR" id="PIRSR000216-1"/>
    </source>
</evidence>
<reference evidence="12 14" key="1">
    <citation type="submission" date="2019-06" db="EMBL/GenBank/DDBJ databases">
        <title>Whole genome shotgun sequence of Komagataeibacter hansenii NBRC 14820.</title>
        <authorList>
            <person name="Hosoyama A."/>
            <person name="Uohara A."/>
            <person name="Ohji S."/>
            <person name="Ichikawa N."/>
        </authorList>
    </citation>
    <scope>NUCLEOTIDE SEQUENCE [LARGE SCALE GENOMIC DNA]</scope>
    <source>
        <strain evidence="12 14">NBRC 14820</strain>
    </source>
</reference>